<feature type="compositionally biased region" description="Basic and acidic residues" evidence="1">
    <location>
        <begin position="121"/>
        <end position="131"/>
    </location>
</feature>
<dbReference type="Proteomes" id="UP001221898">
    <property type="component" value="Unassembled WGS sequence"/>
</dbReference>
<organism evidence="2 3">
    <name type="scientific">Aldrovandia affinis</name>
    <dbReference type="NCBI Taxonomy" id="143900"/>
    <lineage>
        <taxon>Eukaryota</taxon>
        <taxon>Metazoa</taxon>
        <taxon>Chordata</taxon>
        <taxon>Craniata</taxon>
        <taxon>Vertebrata</taxon>
        <taxon>Euteleostomi</taxon>
        <taxon>Actinopterygii</taxon>
        <taxon>Neopterygii</taxon>
        <taxon>Teleostei</taxon>
        <taxon>Notacanthiformes</taxon>
        <taxon>Halosauridae</taxon>
        <taxon>Aldrovandia</taxon>
    </lineage>
</organism>
<name>A0AAD7SUI6_9TELE</name>
<evidence type="ECO:0000256" key="1">
    <source>
        <dbReference type="SAM" id="MobiDB-lite"/>
    </source>
</evidence>
<accession>A0AAD7SUI6</accession>
<gene>
    <name evidence="2" type="ORF">AAFF_G00262940</name>
</gene>
<dbReference type="EMBL" id="JAINUG010000036">
    <property type="protein sequence ID" value="KAJ8408066.1"/>
    <property type="molecule type" value="Genomic_DNA"/>
</dbReference>
<feature type="region of interest" description="Disordered" evidence="1">
    <location>
        <begin position="1"/>
        <end position="69"/>
    </location>
</feature>
<proteinExistence type="predicted"/>
<protein>
    <submittedName>
        <fullName evidence="2">Uncharacterized protein</fullName>
    </submittedName>
</protein>
<reference evidence="2" key="1">
    <citation type="journal article" date="2023" name="Science">
        <title>Genome structures resolve the early diversification of teleost fishes.</title>
        <authorList>
            <person name="Parey E."/>
            <person name="Louis A."/>
            <person name="Montfort J."/>
            <person name="Bouchez O."/>
            <person name="Roques C."/>
            <person name="Iampietro C."/>
            <person name="Lluch J."/>
            <person name="Castinel A."/>
            <person name="Donnadieu C."/>
            <person name="Desvignes T."/>
            <person name="Floi Bucao C."/>
            <person name="Jouanno E."/>
            <person name="Wen M."/>
            <person name="Mejri S."/>
            <person name="Dirks R."/>
            <person name="Jansen H."/>
            <person name="Henkel C."/>
            <person name="Chen W.J."/>
            <person name="Zahm M."/>
            <person name="Cabau C."/>
            <person name="Klopp C."/>
            <person name="Thompson A.W."/>
            <person name="Robinson-Rechavi M."/>
            <person name="Braasch I."/>
            <person name="Lecointre G."/>
            <person name="Bobe J."/>
            <person name="Postlethwait J.H."/>
            <person name="Berthelot C."/>
            <person name="Roest Crollius H."/>
            <person name="Guiguen Y."/>
        </authorList>
    </citation>
    <scope>NUCLEOTIDE SEQUENCE</scope>
    <source>
        <strain evidence="2">NC1722</strain>
    </source>
</reference>
<sequence length="167" mass="17160">MTPDLAIAKRDSPKRGAAVRLDGAGPDRVLVHSGQVRGARTGITNELPGSRAESLSPSPTPCPSVVRGSLPPARGPSLLGGLGLQALTSSSLVLMIRDQITPLTVPPYFRRRVGPAVGGAGERDSKVKEGGRGVSGVFASGPGEQMGVHSLINPSESGGWKRAPARE</sequence>
<evidence type="ECO:0000313" key="3">
    <source>
        <dbReference type="Proteomes" id="UP001221898"/>
    </source>
</evidence>
<feature type="region of interest" description="Disordered" evidence="1">
    <location>
        <begin position="116"/>
        <end position="167"/>
    </location>
</feature>
<comment type="caution">
    <text evidence="2">The sequence shown here is derived from an EMBL/GenBank/DDBJ whole genome shotgun (WGS) entry which is preliminary data.</text>
</comment>
<keyword evidence="3" id="KW-1185">Reference proteome</keyword>
<dbReference type="AlphaFoldDB" id="A0AAD7SUI6"/>
<evidence type="ECO:0000313" key="2">
    <source>
        <dbReference type="EMBL" id="KAJ8408066.1"/>
    </source>
</evidence>